<protein>
    <submittedName>
        <fullName evidence="1">Uncharacterized protein</fullName>
    </submittedName>
</protein>
<dbReference type="AlphaFoldDB" id="X0VU11"/>
<organism evidence="1">
    <name type="scientific">marine sediment metagenome</name>
    <dbReference type="NCBI Taxonomy" id="412755"/>
    <lineage>
        <taxon>unclassified sequences</taxon>
        <taxon>metagenomes</taxon>
        <taxon>ecological metagenomes</taxon>
    </lineage>
</organism>
<dbReference type="EMBL" id="BARS01033074">
    <property type="protein sequence ID" value="GAG21750.1"/>
    <property type="molecule type" value="Genomic_DNA"/>
</dbReference>
<sequence length="61" mass="6865">MKTICEAQLCPNYKRICEGRNKNAWDKKKNAMVGMCGICGNKTRTITDNLPDLVEAHFGSF</sequence>
<evidence type="ECO:0000313" key="1">
    <source>
        <dbReference type="EMBL" id="GAG21750.1"/>
    </source>
</evidence>
<gene>
    <name evidence="1" type="ORF">S01H1_51260</name>
</gene>
<accession>X0VU11</accession>
<name>X0VU11_9ZZZZ</name>
<reference evidence="1" key="1">
    <citation type="journal article" date="2014" name="Front. Microbiol.">
        <title>High frequency of phylogenetically diverse reductive dehalogenase-homologous genes in deep subseafloor sedimentary metagenomes.</title>
        <authorList>
            <person name="Kawai M."/>
            <person name="Futagami T."/>
            <person name="Toyoda A."/>
            <person name="Takaki Y."/>
            <person name="Nishi S."/>
            <person name="Hori S."/>
            <person name="Arai W."/>
            <person name="Tsubouchi T."/>
            <person name="Morono Y."/>
            <person name="Uchiyama I."/>
            <person name="Ito T."/>
            <person name="Fujiyama A."/>
            <person name="Inagaki F."/>
            <person name="Takami H."/>
        </authorList>
    </citation>
    <scope>NUCLEOTIDE SEQUENCE</scope>
    <source>
        <strain evidence="1">Expedition CK06-06</strain>
    </source>
</reference>
<comment type="caution">
    <text evidence="1">The sequence shown here is derived from an EMBL/GenBank/DDBJ whole genome shotgun (WGS) entry which is preliminary data.</text>
</comment>
<proteinExistence type="predicted"/>